<feature type="transmembrane region" description="Helical" evidence="8">
    <location>
        <begin position="558"/>
        <end position="574"/>
    </location>
</feature>
<dbReference type="Pfam" id="PF00924">
    <property type="entry name" value="MS_channel_2nd"/>
    <property type="match status" value="1"/>
</dbReference>
<comment type="subcellular location">
    <subcellularLocation>
        <location evidence="1">Cell membrane</location>
        <topology evidence="1">Multi-pass membrane protein</topology>
    </subcellularLocation>
</comment>
<proteinExistence type="inferred from homology"/>
<dbReference type="InterPro" id="IPR023408">
    <property type="entry name" value="MscS_beta-dom_sf"/>
</dbReference>
<dbReference type="Pfam" id="PF21088">
    <property type="entry name" value="MS_channel_1st"/>
    <property type="match status" value="1"/>
</dbReference>
<dbReference type="SUPFAM" id="SSF82689">
    <property type="entry name" value="Mechanosensitive channel protein MscS (YggB), C-terminal domain"/>
    <property type="match status" value="1"/>
</dbReference>
<dbReference type="RefSeq" id="WP_148971503.1">
    <property type="nucleotide sequence ID" value="NZ_CP043316.1"/>
</dbReference>
<dbReference type="EMBL" id="CP043316">
    <property type="protein sequence ID" value="QEK38387.1"/>
    <property type="molecule type" value="Genomic_DNA"/>
</dbReference>
<feature type="transmembrane region" description="Helical" evidence="8">
    <location>
        <begin position="527"/>
        <end position="552"/>
    </location>
</feature>
<feature type="transmembrane region" description="Helical" evidence="8">
    <location>
        <begin position="400"/>
        <end position="420"/>
    </location>
</feature>
<feature type="transmembrane region" description="Helical" evidence="8">
    <location>
        <begin position="298"/>
        <end position="316"/>
    </location>
</feature>
<dbReference type="KEGG" id="cpri:FZC34_00430"/>
<evidence type="ECO:0000256" key="7">
    <source>
        <dbReference type="SAM" id="MobiDB-lite"/>
    </source>
</evidence>
<dbReference type="GO" id="GO:0005886">
    <property type="term" value="C:plasma membrane"/>
    <property type="evidence" value="ECO:0007669"/>
    <property type="project" value="UniProtKB-SubCell"/>
</dbReference>
<evidence type="ECO:0000313" key="11">
    <source>
        <dbReference type="EMBL" id="QEK38387.1"/>
    </source>
</evidence>
<evidence type="ECO:0000259" key="9">
    <source>
        <dbReference type="Pfam" id="PF00924"/>
    </source>
</evidence>
<reference evidence="11 12" key="1">
    <citation type="submission" date="2019-08" db="EMBL/GenBank/DDBJ databases">
        <title>Highly reduced genomes of protist endosymbionts show evolutionary convergence.</title>
        <authorList>
            <person name="George E."/>
            <person name="Husnik F."/>
            <person name="Tashyreva D."/>
            <person name="Prokopchuk G."/>
            <person name="Horak A."/>
            <person name="Kwong W.K."/>
            <person name="Lukes J."/>
            <person name="Keeling P.J."/>
        </authorList>
    </citation>
    <scope>NUCLEOTIDE SEQUENCE [LARGE SCALE GENOMIC DNA]</scope>
    <source>
        <strain evidence="11">1604LC</strain>
    </source>
</reference>
<dbReference type="SUPFAM" id="SSF50182">
    <property type="entry name" value="Sm-like ribonucleoproteins"/>
    <property type="match status" value="1"/>
</dbReference>
<evidence type="ECO:0000313" key="12">
    <source>
        <dbReference type="Proteomes" id="UP000325004"/>
    </source>
</evidence>
<keyword evidence="5 8" id="KW-1133">Transmembrane helix</keyword>
<evidence type="ECO:0000256" key="1">
    <source>
        <dbReference type="ARBA" id="ARBA00004651"/>
    </source>
</evidence>
<comment type="similarity">
    <text evidence="2">Belongs to the MscS (TC 1.A.23) family.</text>
</comment>
<feature type="region of interest" description="Disordered" evidence="7">
    <location>
        <begin position="122"/>
        <end position="143"/>
    </location>
</feature>
<evidence type="ECO:0000256" key="4">
    <source>
        <dbReference type="ARBA" id="ARBA00022692"/>
    </source>
</evidence>
<gene>
    <name evidence="11" type="ORF">FZC34_00430</name>
</gene>
<evidence type="ECO:0000256" key="5">
    <source>
        <dbReference type="ARBA" id="ARBA00022989"/>
    </source>
</evidence>
<dbReference type="InterPro" id="IPR011066">
    <property type="entry name" value="MscS_channel_C_sf"/>
</dbReference>
<accession>A0A5C0UF91</accession>
<dbReference type="InterPro" id="IPR006685">
    <property type="entry name" value="MscS_channel_2nd"/>
</dbReference>
<evidence type="ECO:0000256" key="2">
    <source>
        <dbReference type="ARBA" id="ARBA00008017"/>
    </source>
</evidence>
<dbReference type="Proteomes" id="UP000325004">
    <property type="component" value="Chromosome"/>
</dbReference>
<dbReference type="InterPro" id="IPR045276">
    <property type="entry name" value="YbiO_bact"/>
</dbReference>
<evidence type="ECO:0000256" key="8">
    <source>
        <dbReference type="SAM" id="Phobius"/>
    </source>
</evidence>
<feature type="domain" description="Mechanosensitive ion channel MscS" evidence="9">
    <location>
        <begin position="576"/>
        <end position="637"/>
    </location>
</feature>
<feature type="transmembrane region" description="Helical" evidence="8">
    <location>
        <begin position="376"/>
        <end position="394"/>
    </location>
</feature>
<protein>
    <submittedName>
        <fullName evidence="11">Mechanosensitive ion channel</fullName>
    </submittedName>
</protein>
<dbReference type="GO" id="GO:0008381">
    <property type="term" value="F:mechanosensitive monoatomic ion channel activity"/>
    <property type="evidence" value="ECO:0007669"/>
    <property type="project" value="InterPro"/>
</dbReference>
<evidence type="ECO:0000256" key="6">
    <source>
        <dbReference type="ARBA" id="ARBA00023136"/>
    </source>
</evidence>
<dbReference type="AlphaFoldDB" id="A0A5C0UF91"/>
<keyword evidence="4 8" id="KW-0812">Transmembrane</keyword>
<dbReference type="Gene3D" id="3.30.70.100">
    <property type="match status" value="1"/>
</dbReference>
<dbReference type="InterPro" id="IPR011014">
    <property type="entry name" value="MscS_channel_TM-2"/>
</dbReference>
<evidence type="ECO:0000256" key="3">
    <source>
        <dbReference type="ARBA" id="ARBA00022475"/>
    </source>
</evidence>
<feature type="transmembrane region" description="Helical" evidence="8">
    <location>
        <begin position="255"/>
        <end position="277"/>
    </location>
</feature>
<feature type="transmembrane region" description="Helical" evidence="8">
    <location>
        <begin position="486"/>
        <end position="507"/>
    </location>
</feature>
<feature type="transmembrane region" description="Helical" evidence="8">
    <location>
        <begin position="186"/>
        <end position="204"/>
    </location>
</feature>
<evidence type="ECO:0000259" key="10">
    <source>
        <dbReference type="Pfam" id="PF21088"/>
    </source>
</evidence>
<dbReference type="InterPro" id="IPR010920">
    <property type="entry name" value="LSM_dom_sf"/>
</dbReference>
<feature type="compositionally biased region" description="Polar residues" evidence="7">
    <location>
        <begin position="122"/>
        <end position="131"/>
    </location>
</feature>
<dbReference type="OrthoDB" id="9814206at2"/>
<sequence>MWKLTKLTNKFIELIGKSNTANNTANSASNIIRQIQAQSKQAFTCLTVFVCFFAFIHAEKVLTHEKKDMLSQQSISKNSNMSENSQQNVPDNAQNKVETSSIDQVNQKLDQMQQEINKISSALKESSQGTKKPQESEQTEHKKTKTVVANISKTISTVYKTLRKSIKFVFTNHDTHILMKNAFTDLLKLALASLVIAYVVFFAFRKLIQYYKSIYNNKWHEITLDFTYVIFFLSLILSLYFLPELELIIRNTNSFINSVMQFLFISVMRIIFSMFIIRTTKTLLSYIRNKIVQNMKKHIIRSVILICLTWSVGDILKYFIAIYEINHLNAVIMEDITLIINFFYTLIIIQTLIALRQKLKHKFENKNIWVRNFTGLQSLSLLILYIMMIFWINLDISYKLTRTIASMSLWPSLVAASIFLRKYIITYLRNLDYHYRSRLNDTYLKILRVIRRSVAPLAVMTTLKIWGISLYKNISVIIHNTLLDKLIGLLYLIAFSFAIMSIMRHILTNWLIRKIKHDSDNNRKFEILFNIFMSGSKFIIIFIGFLTSLSILGYNTSQIIPALGFLSAGLSVSIRDMITDLLNGLFIIMDNTIMVGDLIVINGKNAKVEDMTLRYMQVRQDSGTLITIPFHKVNEVFNKSRNFMAVIMNVAVTYDTNPEDAMATIEEGFNMLREMHTFKHKVFIPLEMRGLSEVNGIYYTVQAKLKVMPGHQFMAQRAFNKIIKELFDTKGIKMPAEITLGHLQKSPSTITALPDSLV</sequence>
<feature type="region of interest" description="Disordered" evidence="7">
    <location>
        <begin position="73"/>
        <end position="99"/>
    </location>
</feature>
<dbReference type="SUPFAM" id="SSF82861">
    <property type="entry name" value="Mechanosensitive channel protein MscS (YggB), transmembrane region"/>
    <property type="match status" value="1"/>
</dbReference>
<feature type="domain" description="Mechanosensitive ion channel transmembrane helices 2/3" evidence="10">
    <location>
        <begin position="537"/>
        <end position="571"/>
    </location>
</feature>
<feature type="transmembrane region" description="Helical" evidence="8">
    <location>
        <begin position="454"/>
        <end position="474"/>
    </location>
</feature>
<dbReference type="PANTHER" id="PTHR30460:SF0">
    <property type="entry name" value="MODERATE CONDUCTANCE MECHANOSENSITIVE CHANNEL YBIO"/>
    <property type="match status" value="1"/>
</dbReference>
<feature type="compositionally biased region" description="Basic and acidic residues" evidence="7">
    <location>
        <begin position="132"/>
        <end position="141"/>
    </location>
</feature>
<organism evidence="11 12">
    <name type="scientific">Candidatus Cytomitobacter primus</name>
    <dbReference type="NCBI Taxonomy" id="2066024"/>
    <lineage>
        <taxon>Bacteria</taxon>
        <taxon>Pseudomonadati</taxon>
        <taxon>Pseudomonadota</taxon>
        <taxon>Alphaproteobacteria</taxon>
        <taxon>Holosporales</taxon>
        <taxon>Holosporaceae</taxon>
        <taxon>Candidatus Cytomitobacter</taxon>
    </lineage>
</organism>
<dbReference type="Gene3D" id="1.10.287.1260">
    <property type="match status" value="1"/>
</dbReference>
<keyword evidence="6 8" id="KW-0472">Membrane</keyword>
<dbReference type="PANTHER" id="PTHR30460">
    <property type="entry name" value="MODERATE CONDUCTANCE MECHANOSENSITIVE CHANNEL YBIO"/>
    <property type="match status" value="1"/>
</dbReference>
<feature type="transmembrane region" description="Helical" evidence="8">
    <location>
        <begin position="581"/>
        <end position="601"/>
    </location>
</feature>
<feature type="transmembrane region" description="Helical" evidence="8">
    <location>
        <begin position="336"/>
        <end position="355"/>
    </location>
</feature>
<name>A0A5C0UF91_9PROT</name>
<feature type="transmembrane region" description="Helical" evidence="8">
    <location>
        <begin position="42"/>
        <end position="58"/>
    </location>
</feature>
<keyword evidence="12" id="KW-1185">Reference proteome</keyword>
<dbReference type="Gene3D" id="2.30.30.60">
    <property type="match status" value="1"/>
</dbReference>
<keyword evidence="3" id="KW-1003">Cell membrane</keyword>
<feature type="transmembrane region" description="Helical" evidence="8">
    <location>
        <begin position="225"/>
        <end position="243"/>
    </location>
</feature>
<dbReference type="InterPro" id="IPR049142">
    <property type="entry name" value="MS_channel_1st"/>
</dbReference>